<dbReference type="KEGG" id="cpv:cgd7_1870"/>
<comment type="caution">
    <text evidence="2">The sequence shown here is derived from an EMBL/GenBank/DDBJ whole genome shotgun (WGS) entry which is preliminary data.</text>
</comment>
<evidence type="ECO:0000313" key="3">
    <source>
        <dbReference type="Proteomes" id="UP000006726"/>
    </source>
</evidence>
<sequence>MVFSTTHIKLLILYFFFPLRYPQNETRSQKNKNVRRPSTFIQRQHIWTNSVRGNFSRRSKLKNQGSKVLNFSNYNKKFLIHIIRENGKFYEVRSFPFNGSDDI</sequence>
<dbReference type="AlphaFoldDB" id="Q5CYL6"/>
<proteinExistence type="predicted"/>
<gene>
    <name evidence="2" type="ORF">cgd7_1870</name>
</gene>
<accession>Q5CYL6</accession>
<dbReference type="RefSeq" id="XP_628364.1">
    <property type="nucleotide sequence ID" value="XM_628362.1"/>
</dbReference>
<protein>
    <submittedName>
        <fullName evidence="2">Uncharacterized protein</fullName>
    </submittedName>
</protein>
<dbReference type="InParanoid" id="Q5CYL6"/>
<dbReference type="GeneID" id="3371747"/>
<feature type="chain" id="PRO_5004254391" evidence="1">
    <location>
        <begin position="23"/>
        <end position="103"/>
    </location>
</feature>
<keyword evidence="3" id="KW-1185">Reference proteome</keyword>
<name>Q5CYL6_CRYPI</name>
<dbReference type="Proteomes" id="UP000006726">
    <property type="component" value="Chromosome 7"/>
</dbReference>
<feature type="signal peptide" evidence="1">
    <location>
        <begin position="1"/>
        <end position="22"/>
    </location>
</feature>
<evidence type="ECO:0000313" key="2">
    <source>
        <dbReference type="EMBL" id="EAK90227.1"/>
    </source>
</evidence>
<reference evidence="2 3" key="1">
    <citation type="journal article" date="2004" name="Science">
        <title>Complete genome sequence of the apicomplexan, Cryptosporidium parvum.</title>
        <authorList>
            <person name="Abrahamsen M.S."/>
            <person name="Templeton T.J."/>
            <person name="Enomoto S."/>
            <person name="Abrahante J.E."/>
            <person name="Zhu G."/>
            <person name="Lancto C.A."/>
            <person name="Deng M."/>
            <person name="Liu C."/>
            <person name="Widmer G."/>
            <person name="Tzipori S."/>
            <person name="Buck G.A."/>
            <person name="Xu P."/>
            <person name="Bankier A.T."/>
            <person name="Dear P.H."/>
            <person name="Konfortov B.A."/>
            <person name="Spriggs H.F."/>
            <person name="Iyer L."/>
            <person name="Anantharaman V."/>
            <person name="Aravind L."/>
            <person name="Kapur V."/>
        </authorList>
    </citation>
    <scope>NUCLEOTIDE SEQUENCE [LARGE SCALE GENOMIC DNA]</scope>
    <source>
        <strain evidence="3">Iowa II</strain>
    </source>
</reference>
<evidence type="ECO:0000256" key="1">
    <source>
        <dbReference type="SAM" id="SignalP"/>
    </source>
</evidence>
<keyword evidence="1" id="KW-0732">Signal</keyword>
<organism evidence="2 3">
    <name type="scientific">Cryptosporidium parvum (strain Iowa II)</name>
    <dbReference type="NCBI Taxonomy" id="353152"/>
    <lineage>
        <taxon>Eukaryota</taxon>
        <taxon>Sar</taxon>
        <taxon>Alveolata</taxon>
        <taxon>Apicomplexa</taxon>
        <taxon>Conoidasida</taxon>
        <taxon>Coccidia</taxon>
        <taxon>Eucoccidiorida</taxon>
        <taxon>Eimeriorina</taxon>
        <taxon>Cryptosporidiidae</taxon>
        <taxon>Cryptosporidium</taxon>
    </lineage>
</organism>
<dbReference type="EMBL" id="AAEE01000001">
    <property type="protein sequence ID" value="EAK90227.1"/>
    <property type="molecule type" value="Genomic_DNA"/>
</dbReference>